<reference evidence="2 3" key="1">
    <citation type="submission" date="2017-01" db="EMBL/GenBank/DDBJ databases">
        <authorList>
            <person name="Abreu V.A."/>
            <person name="Popin R.V."/>
            <person name="Rigonato J."/>
            <person name="Andreote A.P."/>
            <person name="Schaker P.C."/>
            <person name="Hoff-Risseti C."/>
            <person name="Alvarenga D.O."/>
            <person name="Varani A.M."/>
            <person name="Fiore M.F."/>
        </authorList>
    </citation>
    <scope>NUCLEOTIDE SEQUENCE [LARGE SCALE GENOMIC DNA]</scope>
    <source>
        <strain evidence="2 3">CENA302</strain>
    </source>
</reference>
<feature type="signal peptide" evidence="1">
    <location>
        <begin position="1"/>
        <end position="29"/>
    </location>
</feature>
<evidence type="ECO:0000313" key="3">
    <source>
        <dbReference type="Proteomes" id="UP000190056"/>
    </source>
</evidence>
<dbReference type="AlphaFoldDB" id="A0A9Q5QWI7"/>
<evidence type="ECO:0000256" key="1">
    <source>
        <dbReference type="SAM" id="SignalP"/>
    </source>
</evidence>
<evidence type="ECO:0000313" key="2">
    <source>
        <dbReference type="EMBL" id="OPH09650.1"/>
    </source>
</evidence>
<name>A0A9Q5QWI7_9CYAN</name>
<dbReference type="RefSeq" id="WP_071248524.1">
    <property type="nucleotide sequence ID" value="NZ_MTPU01000038.1"/>
</dbReference>
<sequence>MKPLVIKTLITSITSIGLLGLFNPNQASAQLIPEPWIAVGSKDSAITYAGGVKVFGFGLEVGTGKDGVTGTDVLKFINLPFISPYFGVGYYSTKQEVSLSGGIHVETSKHIFIGAGYNSVRGFNGQIGIKL</sequence>
<feature type="chain" id="PRO_5040191651" evidence="1">
    <location>
        <begin position="30"/>
        <end position="131"/>
    </location>
</feature>
<comment type="caution">
    <text evidence="2">The sequence shown here is derived from an EMBL/GenBank/DDBJ whole genome shotgun (WGS) entry which is preliminary data.</text>
</comment>
<organism evidence="2 3">
    <name type="scientific">Cylindrospermopsis raciborskii CENA302</name>
    <dbReference type="NCBI Taxonomy" id="1170768"/>
    <lineage>
        <taxon>Bacteria</taxon>
        <taxon>Bacillati</taxon>
        <taxon>Cyanobacteriota</taxon>
        <taxon>Cyanophyceae</taxon>
        <taxon>Nostocales</taxon>
        <taxon>Aphanizomenonaceae</taxon>
        <taxon>Cylindrospermopsis</taxon>
    </lineage>
</organism>
<dbReference type="EMBL" id="MTPU01000038">
    <property type="protein sequence ID" value="OPH09650.1"/>
    <property type="molecule type" value="Genomic_DNA"/>
</dbReference>
<proteinExistence type="predicted"/>
<dbReference type="Proteomes" id="UP000190056">
    <property type="component" value="Unassembled WGS sequence"/>
</dbReference>
<protein>
    <submittedName>
        <fullName evidence="2">Uncharacterized protein</fullName>
    </submittedName>
</protein>
<keyword evidence="1" id="KW-0732">Signal</keyword>
<gene>
    <name evidence="2" type="ORF">CENA302_09410</name>
</gene>
<accession>A0A9Q5QWI7</accession>